<proteinExistence type="predicted"/>
<dbReference type="Proteomes" id="UP000613208">
    <property type="component" value="Unassembled WGS sequence"/>
</dbReference>
<accession>A0A916VBQ6</accession>
<reference evidence="1" key="1">
    <citation type="submission" date="2020-06" db="EMBL/GenBank/DDBJ databases">
        <title>Characterization of fructooligosaccharide metabolism and fructooligosaccharide-degrading enzymes in human commensal butyrate producers.</title>
        <authorList>
            <person name="Tanno H."/>
            <person name="Fujii T."/>
            <person name="Hirano K."/>
            <person name="Maeno S."/>
            <person name="Tonozuka T."/>
            <person name="Sakamoto M."/>
            <person name="Ohkuma M."/>
            <person name="Tochio T."/>
            <person name="Endo A."/>
        </authorList>
    </citation>
    <scope>NUCLEOTIDE SEQUENCE</scope>
    <source>
        <strain evidence="1">JCM 17466</strain>
    </source>
</reference>
<keyword evidence="2" id="KW-1185">Reference proteome</keyword>
<gene>
    <name evidence="1" type="ORF">ANBU17_06110</name>
</gene>
<sequence>MRQSWEQMLLEDTTANHKQPEEERSMKRVFSLLFLTQIGERRSSSIDDVEGRTHFLKLF</sequence>
<dbReference type="EMBL" id="BLYI01000013">
    <property type="protein sequence ID" value="GFO84264.1"/>
    <property type="molecule type" value="Genomic_DNA"/>
</dbReference>
<evidence type="ECO:0000313" key="1">
    <source>
        <dbReference type="EMBL" id="GFO84264.1"/>
    </source>
</evidence>
<organism evidence="1 2">
    <name type="scientific">Anaerostipes butyraticus</name>
    <dbReference type="NCBI Taxonomy" id="645466"/>
    <lineage>
        <taxon>Bacteria</taxon>
        <taxon>Bacillati</taxon>
        <taxon>Bacillota</taxon>
        <taxon>Clostridia</taxon>
        <taxon>Lachnospirales</taxon>
        <taxon>Lachnospiraceae</taxon>
        <taxon>Anaerostipes</taxon>
    </lineage>
</organism>
<name>A0A916VBQ6_9FIRM</name>
<dbReference type="AlphaFoldDB" id="A0A916VBQ6"/>
<evidence type="ECO:0000313" key="2">
    <source>
        <dbReference type="Proteomes" id="UP000613208"/>
    </source>
</evidence>
<protein>
    <submittedName>
        <fullName evidence="1">Uncharacterized protein</fullName>
    </submittedName>
</protein>
<comment type="caution">
    <text evidence="1">The sequence shown here is derived from an EMBL/GenBank/DDBJ whole genome shotgun (WGS) entry which is preliminary data.</text>
</comment>